<keyword evidence="6 8" id="KW-0663">Pyridoxal phosphate</keyword>
<sequence length="390" mass="40958">MSQALNIDIVRKDKDLQPPLYAKRDIALVRGEGVYLWDADGTRYLDLVSNYGVNILGHAHPKVTEAIQRQAATLVSCHQSFSNDVRSAFLQKLLSIAPAGLTHAFLSNSGTEAIEAALKFAYVATGRTKVVAAKRGYHGRTLGALAATADKKYRDPFAGALAEATHVTYGDAEALAEAVDETTAAVVLEPIQGEGGIHPAPPGYLARAREIAHAAGALVIFDEIQTGFRTGTWFACQHAGVTPDLMALSKGLANGVPIGATLMTAEVAGALEGGVHGTTFGGNPLAAAAGLATLEALESEGWLAHSAEVGAYFIEQLRALAHPKVREVRGQGLMIGVELKGRATPVVRAMQERGVLALMAGSLTVRFLPPLLLTREQVDTAVAVFAEALG</sequence>
<dbReference type="FunCoup" id="D1C6C0">
    <property type="interactions" value="465"/>
</dbReference>
<dbReference type="Gene3D" id="3.40.640.10">
    <property type="entry name" value="Type I PLP-dependent aspartate aminotransferase-like (Major domain)"/>
    <property type="match status" value="1"/>
</dbReference>
<protein>
    <submittedName>
        <fullName evidence="9">Acetylornithine and succinylornithine aminotransferase</fullName>
    </submittedName>
</protein>
<evidence type="ECO:0000256" key="5">
    <source>
        <dbReference type="ARBA" id="ARBA00022679"/>
    </source>
</evidence>
<organism evidence="9 10">
    <name type="scientific">Sphaerobacter thermophilus (strain ATCC 49802 / DSM 20745 / KCCM 41009 / NCIMB 13125 / S 6022)</name>
    <dbReference type="NCBI Taxonomy" id="479434"/>
    <lineage>
        <taxon>Bacteria</taxon>
        <taxon>Pseudomonadati</taxon>
        <taxon>Thermomicrobiota</taxon>
        <taxon>Thermomicrobia</taxon>
        <taxon>Sphaerobacterales</taxon>
        <taxon>Sphaerobacterineae</taxon>
        <taxon>Sphaerobacteraceae</taxon>
        <taxon>Sphaerobacter</taxon>
    </lineage>
</organism>
<dbReference type="EMBL" id="CP001823">
    <property type="protein sequence ID" value="ACZ37658.1"/>
    <property type="molecule type" value="Genomic_DNA"/>
</dbReference>
<comment type="pathway">
    <text evidence="7">Amino-acid biosynthesis.</text>
</comment>
<dbReference type="GO" id="GO:0008483">
    <property type="term" value="F:transaminase activity"/>
    <property type="evidence" value="ECO:0007669"/>
    <property type="project" value="UniProtKB-KW"/>
</dbReference>
<dbReference type="STRING" id="479434.Sthe_0219"/>
<reference evidence="9 10" key="2">
    <citation type="journal article" date="2010" name="Stand. Genomic Sci.">
        <title>Complete genome sequence of Desulfohalobium retbaense type strain (HR(100)).</title>
        <authorList>
            <person name="Spring S."/>
            <person name="Nolan M."/>
            <person name="Lapidus A."/>
            <person name="Glavina Del Rio T."/>
            <person name="Copeland A."/>
            <person name="Tice H."/>
            <person name="Cheng J.F."/>
            <person name="Lucas S."/>
            <person name="Land M."/>
            <person name="Chen F."/>
            <person name="Bruce D."/>
            <person name="Goodwin L."/>
            <person name="Pitluck S."/>
            <person name="Ivanova N."/>
            <person name="Mavromatis K."/>
            <person name="Mikhailova N."/>
            <person name="Pati A."/>
            <person name="Chen A."/>
            <person name="Palaniappan K."/>
            <person name="Hauser L."/>
            <person name="Chang Y.J."/>
            <person name="Jeffries C.D."/>
            <person name="Munk C."/>
            <person name="Kiss H."/>
            <person name="Chain P."/>
            <person name="Han C."/>
            <person name="Brettin T."/>
            <person name="Detter J.C."/>
            <person name="Schuler E."/>
            <person name="Goker M."/>
            <person name="Rohde M."/>
            <person name="Bristow J."/>
            <person name="Eisen J.A."/>
            <person name="Markowitz V."/>
            <person name="Hugenholtz P."/>
            <person name="Kyrpides N.C."/>
            <person name="Klenk H.P."/>
        </authorList>
    </citation>
    <scope>NUCLEOTIDE SEQUENCE [LARGE SCALE GENOMIC DNA]</scope>
    <source>
        <strain evidence="10">ATCC 49802 / DSM 20745 / S 6022</strain>
    </source>
</reference>
<dbReference type="OrthoDB" id="9807885at2"/>
<dbReference type="HAMAP" id="MF_02084">
    <property type="entry name" value="LysJ_aminotrans_3"/>
    <property type="match status" value="1"/>
</dbReference>
<evidence type="ECO:0000256" key="2">
    <source>
        <dbReference type="ARBA" id="ARBA00022490"/>
    </source>
</evidence>
<dbReference type="Gene3D" id="3.90.1150.10">
    <property type="entry name" value="Aspartate Aminotransferase, domain 1"/>
    <property type="match status" value="1"/>
</dbReference>
<dbReference type="InterPro" id="IPR015422">
    <property type="entry name" value="PyrdxlP-dep_Trfase_small"/>
</dbReference>
<keyword evidence="4" id="KW-0028">Amino-acid biosynthesis</keyword>
<evidence type="ECO:0000256" key="3">
    <source>
        <dbReference type="ARBA" id="ARBA00022576"/>
    </source>
</evidence>
<dbReference type="GO" id="GO:0030170">
    <property type="term" value="F:pyridoxal phosphate binding"/>
    <property type="evidence" value="ECO:0007669"/>
    <property type="project" value="InterPro"/>
</dbReference>
<name>D1C6C0_SPHTD</name>
<dbReference type="FunFam" id="3.40.640.10:FF:000004">
    <property type="entry name" value="Acetylornithine aminotransferase"/>
    <property type="match status" value="1"/>
</dbReference>
<keyword evidence="10" id="KW-1185">Reference proteome</keyword>
<dbReference type="GO" id="GO:0042802">
    <property type="term" value="F:identical protein binding"/>
    <property type="evidence" value="ECO:0007669"/>
    <property type="project" value="TreeGrafter"/>
</dbReference>
<accession>D1C6C0</accession>
<reference evidence="10" key="1">
    <citation type="submission" date="2009-11" db="EMBL/GenBank/DDBJ databases">
        <title>The complete chromosome 1 of Sphaerobacter thermophilus DSM 20745.</title>
        <authorList>
            <person name="Lucas S."/>
            <person name="Copeland A."/>
            <person name="Lapidus A."/>
            <person name="Glavina del Rio T."/>
            <person name="Dalin E."/>
            <person name="Tice H."/>
            <person name="Bruce D."/>
            <person name="Goodwin L."/>
            <person name="Pitluck S."/>
            <person name="Kyrpides N."/>
            <person name="Mavromatis K."/>
            <person name="Ivanova N."/>
            <person name="Mikhailova N."/>
            <person name="LaButti K.M."/>
            <person name="Clum A."/>
            <person name="Sun H.I."/>
            <person name="Brettin T."/>
            <person name="Detter J.C."/>
            <person name="Han C."/>
            <person name="Larimer F."/>
            <person name="Land M."/>
            <person name="Hauser L."/>
            <person name="Markowitz V."/>
            <person name="Cheng J.F."/>
            <person name="Hugenholtz P."/>
            <person name="Woyke T."/>
            <person name="Wu D."/>
            <person name="Steenblock K."/>
            <person name="Schneider S."/>
            <person name="Pukall R."/>
            <person name="Goeker M."/>
            <person name="Klenk H.P."/>
            <person name="Eisen J.A."/>
        </authorList>
    </citation>
    <scope>NUCLEOTIDE SEQUENCE [LARGE SCALE GENOMIC DNA]</scope>
    <source>
        <strain evidence="10">ATCC 49802 / DSM 20745 / S 6022</strain>
    </source>
</reference>
<proteinExistence type="inferred from homology"/>
<dbReference type="InParanoid" id="D1C6C0"/>
<dbReference type="PANTHER" id="PTHR11986:SF79">
    <property type="entry name" value="ACETYLORNITHINE AMINOTRANSFERASE, MITOCHONDRIAL"/>
    <property type="match status" value="1"/>
</dbReference>
<evidence type="ECO:0000256" key="6">
    <source>
        <dbReference type="ARBA" id="ARBA00022898"/>
    </source>
</evidence>
<dbReference type="InterPro" id="IPR015421">
    <property type="entry name" value="PyrdxlP-dep_Trfase_major"/>
</dbReference>
<dbReference type="InterPro" id="IPR049704">
    <property type="entry name" value="Aminotrans_3_PPA_site"/>
</dbReference>
<dbReference type="InterPro" id="IPR005814">
    <property type="entry name" value="Aminotrans_3"/>
</dbReference>
<dbReference type="NCBIfam" id="TIGR00707">
    <property type="entry name" value="argD"/>
    <property type="match status" value="1"/>
</dbReference>
<dbReference type="RefSeq" id="WP_012870706.1">
    <property type="nucleotide sequence ID" value="NC_013523.1"/>
</dbReference>
<keyword evidence="3 9" id="KW-0032">Aminotransferase</keyword>
<dbReference type="SUPFAM" id="SSF53383">
    <property type="entry name" value="PLP-dependent transferases"/>
    <property type="match status" value="1"/>
</dbReference>
<dbReference type="eggNOG" id="COG4992">
    <property type="taxonomic scope" value="Bacteria"/>
</dbReference>
<evidence type="ECO:0000256" key="8">
    <source>
        <dbReference type="RuleBase" id="RU003560"/>
    </source>
</evidence>
<dbReference type="CDD" id="cd00610">
    <property type="entry name" value="OAT_like"/>
    <property type="match status" value="1"/>
</dbReference>
<dbReference type="AlphaFoldDB" id="D1C6C0"/>
<dbReference type="Pfam" id="PF00202">
    <property type="entry name" value="Aminotran_3"/>
    <property type="match status" value="1"/>
</dbReference>
<gene>
    <name evidence="9" type="ordered locus">Sthe_0219</name>
</gene>
<dbReference type="HOGENOM" id="CLU_016922_10_0_0"/>
<dbReference type="PANTHER" id="PTHR11986">
    <property type="entry name" value="AMINOTRANSFERASE CLASS III"/>
    <property type="match status" value="1"/>
</dbReference>
<dbReference type="InterPro" id="IPR015424">
    <property type="entry name" value="PyrdxlP-dep_Trfase"/>
</dbReference>
<dbReference type="InterPro" id="IPR004636">
    <property type="entry name" value="AcOrn/SuccOrn_fam"/>
</dbReference>
<dbReference type="PROSITE" id="PS00600">
    <property type="entry name" value="AA_TRANSFER_CLASS_3"/>
    <property type="match status" value="1"/>
</dbReference>
<comment type="cofactor">
    <cofactor evidence="1">
        <name>pyridoxal 5'-phosphate</name>
        <dbReference type="ChEBI" id="CHEBI:597326"/>
    </cofactor>
</comment>
<dbReference type="UniPathway" id="UPA00033">
    <property type="reaction ID" value="UER00038"/>
</dbReference>
<evidence type="ECO:0000313" key="9">
    <source>
        <dbReference type="EMBL" id="ACZ37658.1"/>
    </source>
</evidence>
<dbReference type="PIRSF" id="PIRSF000521">
    <property type="entry name" value="Transaminase_4ab_Lys_Orn"/>
    <property type="match status" value="1"/>
</dbReference>
<evidence type="ECO:0000256" key="4">
    <source>
        <dbReference type="ARBA" id="ARBA00022605"/>
    </source>
</evidence>
<dbReference type="GO" id="GO:0019878">
    <property type="term" value="P:lysine biosynthetic process via aminoadipic acid"/>
    <property type="evidence" value="ECO:0007669"/>
    <property type="project" value="UniProtKB-UniPathway"/>
</dbReference>
<keyword evidence="2" id="KW-0963">Cytoplasm</keyword>
<evidence type="ECO:0000256" key="7">
    <source>
        <dbReference type="ARBA" id="ARBA00029440"/>
    </source>
</evidence>
<keyword evidence="5 9" id="KW-0808">Transferase</keyword>
<dbReference type="GO" id="GO:0006526">
    <property type="term" value="P:L-arginine biosynthetic process"/>
    <property type="evidence" value="ECO:0007669"/>
    <property type="project" value="UniProtKB-ARBA"/>
</dbReference>
<dbReference type="Proteomes" id="UP000002027">
    <property type="component" value="Chromosome 1"/>
</dbReference>
<comment type="similarity">
    <text evidence="8">Belongs to the class-III pyridoxal-phosphate-dependent aminotransferase family.</text>
</comment>
<dbReference type="InterPro" id="IPR037537">
    <property type="entry name" value="LysJ"/>
</dbReference>
<dbReference type="KEGG" id="sti:Sthe_0219"/>
<evidence type="ECO:0000256" key="1">
    <source>
        <dbReference type="ARBA" id="ARBA00001933"/>
    </source>
</evidence>
<dbReference type="InterPro" id="IPR050103">
    <property type="entry name" value="Class-III_PLP-dep_AT"/>
</dbReference>
<evidence type="ECO:0000313" key="10">
    <source>
        <dbReference type="Proteomes" id="UP000002027"/>
    </source>
</evidence>